<keyword evidence="2" id="KW-0315">Glutamine amidotransferase</keyword>
<dbReference type="Gene3D" id="3.40.50.880">
    <property type="match status" value="1"/>
</dbReference>
<dbReference type="RefSeq" id="WP_145415866.1">
    <property type="nucleotide sequence ID" value="NZ_CP036526.1"/>
</dbReference>
<keyword evidence="3" id="KW-1185">Reference proteome</keyword>
<accession>A0A517NME7</accession>
<dbReference type="PANTHER" id="PTHR42695:SF5">
    <property type="entry name" value="GLUTAMINE AMIDOTRANSFERASE YLR126C-RELATED"/>
    <property type="match status" value="1"/>
</dbReference>
<dbReference type="GO" id="GO:0016740">
    <property type="term" value="F:transferase activity"/>
    <property type="evidence" value="ECO:0007669"/>
    <property type="project" value="UniProtKB-KW"/>
</dbReference>
<evidence type="ECO:0000313" key="3">
    <source>
        <dbReference type="Proteomes" id="UP000319817"/>
    </source>
</evidence>
<dbReference type="AlphaFoldDB" id="A0A517NME7"/>
<dbReference type="InterPro" id="IPR044992">
    <property type="entry name" value="ChyE-like"/>
</dbReference>
<dbReference type="PROSITE" id="PS51273">
    <property type="entry name" value="GATASE_TYPE_1"/>
    <property type="match status" value="1"/>
</dbReference>
<reference evidence="2 3" key="1">
    <citation type="submission" date="2019-02" db="EMBL/GenBank/DDBJ databases">
        <title>Deep-cultivation of Planctomycetes and their phenomic and genomic characterization uncovers novel biology.</title>
        <authorList>
            <person name="Wiegand S."/>
            <person name="Jogler M."/>
            <person name="Boedeker C."/>
            <person name="Pinto D."/>
            <person name="Vollmers J."/>
            <person name="Rivas-Marin E."/>
            <person name="Kohn T."/>
            <person name="Peeters S.H."/>
            <person name="Heuer A."/>
            <person name="Rast P."/>
            <person name="Oberbeckmann S."/>
            <person name="Bunk B."/>
            <person name="Jeske O."/>
            <person name="Meyerdierks A."/>
            <person name="Storesund J.E."/>
            <person name="Kallscheuer N."/>
            <person name="Luecker S."/>
            <person name="Lage O.M."/>
            <person name="Pohl T."/>
            <person name="Merkel B.J."/>
            <person name="Hornburger P."/>
            <person name="Mueller R.-W."/>
            <person name="Bruemmer F."/>
            <person name="Labrenz M."/>
            <person name="Spormann A.M."/>
            <person name="Op den Camp H."/>
            <person name="Overmann J."/>
            <person name="Amann R."/>
            <person name="Jetten M.S.M."/>
            <person name="Mascher T."/>
            <person name="Medema M.H."/>
            <person name="Devos D.P."/>
            <person name="Kaster A.-K."/>
            <person name="Ovreas L."/>
            <person name="Rohde M."/>
            <person name="Galperin M.Y."/>
            <person name="Jogler C."/>
        </authorList>
    </citation>
    <scope>NUCLEOTIDE SEQUENCE [LARGE SCALE GENOMIC DNA]</scope>
    <source>
        <strain evidence="2 3">K23_9</strain>
    </source>
</reference>
<dbReference type="OrthoDB" id="9807137at2"/>
<dbReference type="GO" id="GO:0005829">
    <property type="term" value="C:cytosol"/>
    <property type="evidence" value="ECO:0007669"/>
    <property type="project" value="TreeGrafter"/>
</dbReference>
<organism evidence="2 3">
    <name type="scientific">Stieleria marina</name>
    <dbReference type="NCBI Taxonomy" id="1930275"/>
    <lineage>
        <taxon>Bacteria</taxon>
        <taxon>Pseudomonadati</taxon>
        <taxon>Planctomycetota</taxon>
        <taxon>Planctomycetia</taxon>
        <taxon>Pirellulales</taxon>
        <taxon>Pirellulaceae</taxon>
        <taxon>Stieleria</taxon>
    </lineage>
</organism>
<dbReference type="PANTHER" id="PTHR42695">
    <property type="entry name" value="GLUTAMINE AMIDOTRANSFERASE YLR126C-RELATED"/>
    <property type="match status" value="1"/>
</dbReference>
<dbReference type="InterPro" id="IPR017926">
    <property type="entry name" value="GATASE"/>
</dbReference>
<feature type="domain" description="Glutamine amidotransferase" evidence="1">
    <location>
        <begin position="21"/>
        <end position="184"/>
    </location>
</feature>
<keyword evidence="2" id="KW-0808">Transferase</keyword>
<sequence length="229" mass="25027">MKILAIQHDAADPPAHAGTVVQELGHDLTVVKLDRGDTIPATADADLLMTFGGAISLSDSDLPDWVAAEQDLIREYARTGRRVLGICLGSQMVAVALGATVQRNRGPEVGWHKVQPIGTADSAIAKIFAEESTVFHWHRDTFGIPDGADHILKSDGCDHQGFTIEDRIVGLQFHLEANEKTVNTFLFVSGLWRQDSPFVQSEIAITEGIQTHLPHQQELLEQVLEQLLA</sequence>
<gene>
    <name evidence="2" type="ORF">K239x_02420</name>
</gene>
<dbReference type="SUPFAM" id="SSF52317">
    <property type="entry name" value="Class I glutamine amidotransferase-like"/>
    <property type="match status" value="1"/>
</dbReference>
<dbReference type="InterPro" id="IPR029062">
    <property type="entry name" value="Class_I_gatase-like"/>
</dbReference>
<dbReference type="CDD" id="cd01741">
    <property type="entry name" value="GATase1_1"/>
    <property type="match status" value="1"/>
</dbReference>
<dbReference type="Pfam" id="PF00117">
    <property type="entry name" value="GATase"/>
    <property type="match status" value="1"/>
</dbReference>
<dbReference type="Proteomes" id="UP000319817">
    <property type="component" value="Chromosome"/>
</dbReference>
<dbReference type="EMBL" id="CP036526">
    <property type="protein sequence ID" value="QDT08304.1"/>
    <property type="molecule type" value="Genomic_DNA"/>
</dbReference>
<proteinExistence type="predicted"/>
<protein>
    <submittedName>
        <fullName evidence="2">Glutamine amidotransferase</fullName>
    </submittedName>
</protein>
<evidence type="ECO:0000259" key="1">
    <source>
        <dbReference type="Pfam" id="PF00117"/>
    </source>
</evidence>
<evidence type="ECO:0000313" key="2">
    <source>
        <dbReference type="EMBL" id="QDT08304.1"/>
    </source>
</evidence>
<name>A0A517NME7_9BACT</name>